<name>A0A218YXR9_9HELO</name>
<dbReference type="InterPro" id="IPR001650">
    <property type="entry name" value="Helicase_C-like"/>
</dbReference>
<evidence type="ECO:0000256" key="5">
    <source>
        <dbReference type="ARBA" id="ARBA00022840"/>
    </source>
</evidence>
<evidence type="ECO:0000256" key="2">
    <source>
        <dbReference type="ARBA" id="ARBA00022741"/>
    </source>
</evidence>
<dbReference type="Proteomes" id="UP000242519">
    <property type="component" value="Unassembled WGS sequence"/>
</dbReference>
<dbReference type="Pfam" id="PF00270">
    <property type="entry name" value="DEAD"/>
    <property type="match status" value="1"/>
</dbReference>
<feature type="region of interest" description="Disordered" evidence="9">
    <location>
        <begin position="562"/>
        <end position="652"/>
    </location>
</feature>
<keyword evidence="4 8" id="KW-0347">Helicase</keyword>
<sequence>MSQTHETPVATEALSTAPAGVNPQEHGWVHKTSYDYDKYNKSSKQLADAQASAGEGAPGVAPGLGIEEAVGGLHIGEWASNAATYTWDEDFGDIGPRHPQLEAMLFGAENHVRSGINFSSIANIDVVQEGAIRIKPIKQFKDAGLHPAMLKNVELAGYDVPTPIQQYTIPSVIEGHDVVACAQTGSGKTAAFLVPILSKLMGKAKKLCAPRPNPIRFEPGITPPVRSEPLVLIVAPSRELATQIFDEARRFCYRTMLRPCVVYGGGPLAEQIAQLARGCDVLIGTPGRLCDFINRPQILTLKRLKYMVLDEADEMLDQSWEQELKQIMSGGDQEEGNIKYLMFSATFPKIARELATQHLTHNHVRIRVGRAGSSHANIKQDVVYVEAHSKRKALFDLLLSAPPARTIIFVNSKRTADEVDDYLFNLDIPCTSIHSDRTQKEREDSIRAFRSGKAPVLIATGVSARGLDIHNVLHVINYDLPSPQYGGIQEYTHRIGRTGRIGNWGLATSFYNDRDSDIGEMLVKTLLETSQVIPDFLEQYVPEGFEPAGEGETRRYTGNVDDLQFENNSDNGEGEDADAGGGWGSEDTATEEVQAEAPPAQAASSFHPAAPPQQHGKSPNTAPVPRPAAPVDDPWGAPARGAPAPTVDYSAW</sequence>
<gene>
    <name evidence="13" type="ORF">B2J93_8741</name>
</gene>
<dbReference type="SUPFAM" id="SSF52540">
    <property type="entry name" value="P-loop containing nucleoside triphosphate hydrolases"/>
    <property type="match status" value="1"/>
</dbReference>
<evidence type="ECO:0000313" key="14">
    <source>
        <dbReference type="Proteomes" id="UP000242519"/>
    </source>
</evidence>
<evidence type="ECO:0000256" key="1">
    <source>
        <dbReference type="ARBA" id="ARBA00012552"/>
    </source>
</evidence>
<feature type="compositionally biased region" description="Low complexity" evidence="9">
    <location>
        <begin position="629"/>
        <end position="645"/>
    </location>
</feature>
<protein>
    <recommendedName>
        <fullName evidence="1">RNA helicase</fullName>
        <ecNumber evidence="1">3.6.4.13</ecNumber>
    </recommendedName>
</protein>
<feature type="domain" description="Helicase ATP-binding" evidence="10">
    <location>
        <begin position="169"/>
        <end position="365"/>
    </location>
</feature>
<evidence type="ECO:0000256" key="3">
    <source>
        <dbReference type="ARBA" id="ARBA00022801"/>
    </source>
</evidence>
<dbReference type="GO" id="GO:0003676">
    <property type="term" value="F:nucleic acid binding"/>
    <property type="evidence" value="ECO:0007669"/>
    <property type="project" value="InterPro"/>
</dbReference>
<dbReference type="PROSITE" id="PS51195">
    <property type="entry name" value="Q_MOTIF"/>
    <property type="match status" value="1"/>
</dbReference>
<feature type="domain" description="Helicase C-terminal" evidence="11">
    <location>
        <begin position="377"/>
        <end position="541"/>
    </location>
</feature>
<dbReference type="SMART" id="SM00487">
    <property type="entry name" value="DEXDc"/>
    <property type="match status" value="1"/>
</dbReference>
<feature type="region of interest" description="Disordered" evidence="9">
    <location>
        <begin position="1"/>
        <end position="26"/>
    </location>
</feature>
<dbReference type="InterPro" id="IPR027417">
    <property type="entry name" value="P-loop_NTPase"/>
</dbReference>
<dbReference type="InterPro" id="IPR014001">
    <property type="entry name" value="Helicase_ATP-bd"/>
</dbReference>
<dbReference type="AlphaFoldDB" id="A0A218YXR9"/>
<dbReference type="PROSITE" id="PS51194">
    <property type="entry name" value="HELICASE_CTER"/>
    <property type="match status" value="1"/>
</dbReference>
<evidence type="ECO:0000259" key="11">
    <source>
        <dbReference type="PROSITE" id="PS51194"/>
    </source>
</evidence>
<keyword evidence="3 8" id="KW-0378">Hydrolase</keyword>
<dbReference type="Gene3D" id="3.40.50.300">
    <property type="entry name" value="P-loop containing nucleotide triphosphate hydrolases"/>
    <property type="match status" value="2"/>
</dbReference>
<comment type="caution">
    <text evidence="13">The sequence shown here is derived from an EMBL/GenBank/DDBJ whole genome shotgun (WGS) entry which is preliminary data.</text>
</comment>
<reference evidence="13 14" key="1">
    <citation type="submission" date="2017-04" db="EMBL/GenBank/DDBJ databases">
        <title>Draft genome sequence of Marssonina coronaria NL1: causal agent of apple blotch.</title>
        <authorList>
            <person name="Cheng Q."/>
        </authorList>
    </citation>
    <scope>NUCLEOTIDE SEQUENCE [LARGE SCALE GENOMIC DNA]</scope>
    <source>
        <strain evidence="13 14">NL1</strain>
    </source>
</reference>
<evidence type="ECO:0000256" key="7">
    <source>
        <dbReference type="PROSITE-ProRule" id="PRU00552"/>
    </source>
</evidence>
<evidence type="ECO:0000259" key="12">
    <source>
        <dbReference type="PROSITE" id="PS51195"/>
    </source>
</evidence>
<feature type="domain" description="DEAD-box RNA helicase Q" evidence="12">
    <location>
        <begin position="138"/>
        <end position="166"/>
    </location>
</feature>
<dbReference type="InterPro" id="IPR014014">
    <property type="entry name" value="RNA_helicase_DEAD_Q_motif"/>
</dbReference>
<dbReference type="PROSITE" id="PS00039">
    <property type="entry name" value="DEAD_ATP_HELICASE"/>
    <property type="match status" value="1"/>
</dbReference>
<evidence type="ECO:0000256" key="8">
    <source>
        <dbReference type="RuleBase" id="RU000492"/>
    </source>
</evidence>
<feature type="short sequence motif" description="Q motif" evidence="7">
    <location>
        <begin position="138"/>
        <end position="166"/>
    </location>
</feature>
<keyword evidence="2 8" id="KW-0547">Nucleotide-binding</keyword>
<keyword evidence="14" id="KW-1185">Reference proteome</keyword>
<organism evidence="13 14">
    <name type="scientific">Diplocarpon coronariae</name>
    <dbReference type="NCBI Taxonomy" id="2795749"/>
    <lineage>
        <taxon>Eukaryota</taxon>
        <taxon>Fungi</taxon>
        <taxon>Dikarya</taxon>
        <taxon>Ascomycota</taxon>
        <taxon>Pezizomycotina</taxon>
        <taxon>Leotiomycetes</taxon>
        <taxon>Helotiales</taxon>
        <taxon>Drepanopezizaceae</taxon>
        <taxon>Diplocarpon</taxon>
    </lineage>
</organism>
<dbReference type="PROSITE" id="PS51192">
    <property type="entry name" value="HELICASE_ATP_BIND_1"/>
    <property type="match status" value="1"/>
</dbReference>
<comment type="similarity">
    <text evidence="8">Belongs to the DEAD box helicase family.</text>
</comment>
<dbReference type="EC" id="3.6.4.13" evidence="1"/>
<evidence type="ECO:0000313" key="13">
    <source>
        <dbReference type="EMBL" id="OWP00170.1"/>
    </source>
</evidence>
<dbReference type="InterPro" id="IPR000629">
    <property type="entry name" value="RNA-helicase_DEAD-box_CS"/>
</dbReference>
<dbReference type="GO" id="GO:0005524">
    <property type="term" value="F:ATP binding"/>
    <property type="evidence" value="ECO:0007669"/>
    <property type="project" value="UniProtKB-KW"/>
</dbReference>
<proteinExistence type="inferred from homology"/>
<dbReference type="OrthoDB" id="196131at2759"/>
<dbReference type="GO" id="GO:0003724">
    <property type="term" value="F:RNA helicase activity"/>
    <property type="evidence" value="ECO:0007669"/>
    <property type="project" value="UniProtKB-EC"/>
</dbReference>
<dbReference type="InParanoid" id="A0A218YXR9"/>
<evidence type="ECO:0000256" key="4">
    <source>
        <dbReference type="ARBA" id="ARBA00022806"/>
    </source>
</evidence>
<evidence type="ECO:0000259" key="10">
    <source>
        <dbReference type="PROSITE" id="PS51192"/>
    </source>
</evidence>
<dbReference type="PANTHER" id="PTHR47958">
    <property type="entry name" value="ATP-DEPENDENT RNA HELICASE DBP3"/>
    <property type="match status" value="1"/>
</dbReference>
<accession>A0A218YXR9</accession>
<dbReference type="Pfam" id="PF00271">
    <property type="entry name" value="Helicase_C"/>
    <property type="match status" value="1"/>
</dbReference>
<evidence type="ECO:0000256" key="6">
    <source>
        <dbReference type="ARBA" id="ARBA00047984"/>
    </source>
</evidence>
<dbReference type="GO" id="GO:0016787">
    <property type="term" value="F:hydrolase activity"/>
    <property type="evidence" value="ECO:0007669"/>
    <property type="project" value="UniProtKB-KW"/>
</dbReference>
<dbReference type="EMBL" id="MZNU01000336">
    <property type="protein sequence ID" value="OWP00170.1"/>
    <property type="molecule type" value="Genomic_DNA"/>
</dbReference>
<dbReference type="STRING" id="503106.A0A218YXR9"/>
<dbReference type="SMART" id="SM00490">
    <property type="entry name" value="HELICc"/>
    <property type="match status" value="1"/>
</dbReference>
<dbReference type="CDD" id="cd18787">
    <property type="entry name" value="SF2_C_DEAD"/>
    <property type="match status" value="1"/>
</dbReference>
<comment type="catalytic activity">
    <reaction evidence="6">
        <text>ATP + H2O = ADP + phosphate + H(+)</text>
        <dbReference type="Rhea" id="RHEA:13065"/>
        <dbReference type="ChEBI" id="CHEBI:15377"/>
        <dbReference type="ChEBI" id="CHEBI:15378"/>
        <dbReference type="ChEBI" id="CHEBI:30616"/>
        <dbReference type="ChEBI" id="CHEBI:43474"/>
        <dbReference type="ChEBI" id="CHEBI:456216"/>
        <dbReference type="EC" id="3.6.4.13"/>
    </reaction>
</comment>
<dbReference type="InterPro" id="IPR011545">
    <property type="entry name" value="DEAD/DEAH_box_helicase_dom"/>
</dbReference>
<evidence type="ECO:0000256" key="9">
    <source>
        <dbReference type="SAM" id="MobiDB-lite"/>
    </source>
</evidence>
<keyword evidence="5 8" id="KW-0067">ATP-binding</keyword>